<dbReference type="AlphaFoldDB" id="A0A5J5CM96"/>
<name>A0A5J5CM96_9PERO</name>
<protein>
    <submittedName>
        <fullName evidence="1">Uncharacterized protein</fullName>
    </submittedName>
</protein>
<comment type="caution">
    <text evidence="1">The sequence shown here is derived from an EMBL/GenBank/DDBJ whole genome shotgun (WGS) entry which is preliminary data.</text>
</comment>
<dbReference type="EMBL" id="VOFY01000020">
    <property type="protein sequence ID" value="KAA8581935.1"/>
    <property type="molecule type" value="Genomic_DNA"/>
</dbReference>
<proteinExistence type="predicted"/>
<organism evidence="1 2">
    <name type="scientific">Etheostoma spectabile</name>
    <name type="common">orangethroat darter</name>
    <dbReference type="NCBI Taxonomy" id="54343"/>
    <lineage>
        <taxon>Eukaryota</taxon>
        <taxon>Metazoa</taxon>
        <taxon>Chordata</taxon>
        <taxon>Craniata</taxon>
        <taxon>Vertebrata</taxon>
        <taxon>Euteleostomi</taxon>
        <taxon>Actinopterygii</taxon>
        <taxon>Neopterygii</taxon>
        <taxon>Teleostei</taxon>
        <taxon>Neoteleostei</taxon>
        <taxon>Acanthomorphata</taxon>
        <taxon>Eupercaria</taxon>
        <taxon>Perciformes</taxon>
        <taxon>Percoidei</taxon>
        <taxon>Percidae</taxon>
        <taxon>Etheostomatinae</taxon>
        <taxon>Etheostoma</taxon>
    </lineage>
</organism>
<evidence type="ECO:0000313" key="1">
    <source>
        <dbReference type="EMBL" id="KAA8581935.1"/>
    </source>
</evidence>
<evidence type="ECO:0000313" key="2">
    <source>
        <dbReference type="Proteomes" id="UP000327493"/>
    </source>
</evidence>
<keyword evidence="2" id="KW-1185">Reference proteome</keyword>
<sequence length="131" mass="14721">TLSPAHIGFRVGVWTVRKVDRIRCVFLSLSPWINLLFTHNKPRIARKDAMATPTKFSFSVRSILDLPERDAEAAPRSSPLYSSCSPYSSWMDCDRSPCLSPVPGRSSSTVPPALSHRSGLQIRLERLLERL</sequence>
<gene>
    <name evidence="1" type="ORF">FQN60_008675</name>
</gene>
<reference evidence="1 2" key="1">
    <citation type="submission" date="2019-08" db="EMBL/GenBank/DDBJ databases">
        <title>A chromosome-level genome assembly, high-density linkage maps, and genome scans reveal the genomic architecture of hybrid incompatibilities underlying speciation via character displacement in darters (Percidae: Etheostominae).</title>
        <authorList>
            <person name="Moran R.L."/>
            <person name="Catchen J.M."/>
            <person name="Fuller R.C."/>
        </authorList>
    </citation>
    <scope>NUCLEOTIDE SEQUENCE [LARGE SCALE GENOMIC DNA]</scope>
    <source>
        <strain evidence="1">EspeVRDwgs_2016</strain>
        <tissue evidence="1">Muscle</tissue>
    </source>
</reference>
<feature type="non-terminal residue" evidence="1">
    <location>
        <position position="1"/>
    </location>
</feature>
<accession>A0A5J5CM96</accession>
<feature type="non-terminal residue" evidence="1">
    <location>
        <position position="131"/>
    </location>
</feature>
<dbReference type="Proteomes" id="UP000327493">
    <property type="component" value="Chromosome 20"/>
</dbReference>